<comment type="subcellular location">
    <subcellularLocation>
        <location evidence="1">Secreted</location>
        <location evidence="1">Extracellular space</location>
    </subcellularLocation>
</comment>
<dbReference type="CDD" id="cd00190">
    <property type="entry name" value="Tryp_SPc"/>
    <property type="match status" value="1"/>
</dbReference>
<evidence type="ECO:0000256" key="3">
    <source>
        <dbReference type="ARBA" id="ARBA00022801"/>
    </source>
</evidence>
<evidence type="ECO:0000256" key="6">
    <source>
        <dbReference type="ARBA" id="ARBA00024195"/>
    </source>
</evidence>
<accession>A0ABD1DS38</accession>
<feature type="chain" id="PRO_5044891474" description="Peptidase S1 domain-containing protein" evidence="7">
    <location>
        <begin position="18"/>
        <end position="260"/>
    </location>
</feature>
<keyword evidence="2" id="KW-0645">Protease</keyword>
<dbReference type="PROSITE" id="PS50240">
    <property type="entry name" value="TRYPSIN_DOM"/>
    <property type="match status" value="1"/>
</dbReference>
<sequence length="260" mass="27729">MFKYAAVFVLAVATVSAATLKKPVSSEDRQGRIAGGDVANPNQFPYHAALQTADGLTFCGAAIVNQRWVITAGSCAQGKATSDVWVVVGTNRVDALAVPRHTVDRIVIHPNFDVNVYANDVAVLRVLRPFIFSESIQPITLGSDNVEAESNAVATGFGRTSISDSTPASYLRFVNVDVITNEECQEAFDDSYQERLHGNTVCTRSAEGSGICLGDAGGPLVIDDTLVGVISWGIPCGMGMPDVYARVSAHRAWVLVHTMI</sequence>
<dbReference type="GO" id="GO:0005576">
    <property type="term" value="C:extracellular region"/>
    <property type="evidence" value="ECO:0007669"/>
    <property type="project" value="UniProtKB-SubCell"/>
</dbReference>
<evidence type="ECO:0000256" key="5">
    <source>
        <dbReference type="ARBA" id="ARBA00023157"/>
    </source>
</evidence>
<evidence type="ECO:0000256" key="7">
    <source>
        <dbReference type="SAM" id="SignalP"/>
    </source>
</evidence>
<name>A0ABD1DS38_CULPP</name>
<dbReference type="SUPFAM" id="SSF50494">
    <property type="entry name" value="Trypsin-like serine proteases"/>
    <property type="match status" value="1"/>
</dbReference>
<dbReference type="InterPro" id="IPR001314">
    <property type="entry name" value="Peptidase_S1A"/>
</dbReference>
<reference evidence="9 10" key="1">
    <citation type="submission" date="2024-05" db="EMBL/GenBank/DDBJ databases">
        <title>Culex pipiens pipiens assembly and annotation.</title>
        <authorList>
            <person name="Alout H."/>
            <person name="Durand T."/>
        </authorList>
    </citation>
    <scope>NUCLEOTIDE SEQUENCE [LARGE SCALE GENOMIC DNA]</scope>
    <source>
        <strain evidence="9">HA-2024</strain>
        <tissue evidence="9">Whole body</tissue>
    </source>
</reference>
<evidence type="ECO:0000256" key="1">
    <source>
        <dbReference type="ARBA" id="ARBA00004239"/>
    </source>
</evidence>
<dbReference type="GO" id="GO:0006508">
    <property type="term" value="P:proteolysis"/>
    <property type="evidence" value="ECO:0007669"/>
    <property type="project" value="UniProtKB-KW"/>
</dbReference>
<keyword evidence="4" id="KW-0720">Serine protease</keyword>
<gene>
    <name evidence="9" type="ORF">pipiens_006033</name>
</gene>
<feature type="domain" description="Peptidase S1" evidence="8">
    <location>
        <begin position="33"/>
        <end position="259"/>
    </location>
</feature>
<dbReference type="InterPro" id="IPR001254">
    <property type="entry name" value="Trypsin_dom"/>
</dbReference>
<dbReference type="PRINTS" id="PR00722">
    <property type="entry name" value="CHYMOTRYPSIN"/>
</dbReference>
<dbReference type="GO" id="GO:0008236">
    <property type="term" value="F:serine-type peptidase activity"/>
    <property type="evidence" value="ECO:0007669"/>
    <property type="project" value="UniProtKB-KW"/>
</dbReference>
<dbReference type="Pfam" id="PF00089">
    <property type="entry name" value="Trypsin"/>
    <property type="match status" value="1"/>
</dbReference>
<dbReference type="FunFam" id="2.40.10.10:FF:000036">
    <property type="entry name" value="Trypsin beta"/>
    <property type="match status" value="1"/>
</dbReference>
<dbReference type="SMART" id="SM00020">
    <property type="entry name" value="Tryp_SPc"/>
    <property type="match status" value="1"/>
</dbReference>
<evidence type="ECO:0000256" key="4">
    <source>
        <dbReference type="ARBA" id="ARBA00022825"/>
    </source>
</evidence>
<dbReference type="Proteomes" id="UP001562425">
    <property type="component" value="Unassembled WGS sequence"/>
</dbReference>
<dbReference type="AlphaFoldDB" id="A0ABD1DS38"/>
<evidence type="ECO:0000313" key="9">
    <source>
        <dbReference type="EMBL" id="KAL1402567.1"/>
    </source>
</evidence>
<dbReference type="PANTHER" id="PTHR24276">
    <property type="entry name" value="POLYSERASE-RELATED"/>
    <property type="match status" value="1"/>
</dbReference>
<evidence type="ECO:0000259" key="8">
    <source>
        <dbReference type="PROSITE" id="PS50240"/>
    </source>
</evidence>
<keyword evidence="3" id="KW-0378">Hydrolase</keyword>
<keyword evidence="7" id="KW-0732">Signal</keyword>
<comment type="similarity">
    <text evidence="6">Belongs to the peptidase S1 family. CLIP subfamily.</text>
</comment>
<dbReference type="InterPro" id="IPR009003">
    <property type="entry name" value="Peptidase_S1_PA"/>
</dbReference>
<dbReference type="EMBL" id="JBEHCU010002785">
    <property type="protein sequence ID" value="KAL1402567.1"/>
    <property type="molecule type" value="Genomic_DNA"/>
</dbReference>
<evidence type="ECO:0000256" key="2">
    <source>
        <dbReference type="ARBA" id="ARBA00022670"/>
    </source>
</evidence>
<protein>
    <recommendedName>
        <fullName evidence="8">Peptidase S1 domain-containing protein</fullName>
    </recommendedName>
</protein>
<dbReference type="FunFam" id="2.40.10.10:FF:000068">
    <property type="entry name" value="transmembrane protease serine 2"/>
    <property type="match status" value="1"/>
</dbReference>
<dbReference type="Gene3D" id="2.40.10.10">
    <property type="entry name" value="Trypsin-like serine proteases"/>
    <property type="match status" value="1"/>
</dbReference>
<dbReference type="InterPro" id="IPR050430">
    <property type="entry name" value="Peptidase_S1"/>
</dbReference>
<dbReference type="PANTHER" id="PTHR24276:SF98">
    <property type="entry name" value="FI18310P1-RELATED"/>
    <property type="match status" value="1"/>
</dbReference>
<evidence type="ECO:0000313" key="10">
    <source>
        <dbReference type="Proteomes" id="UP001562425"/>
    </source>
</evidence>
<organism evidence="9 10">
    <name type="scientific">Culex pipiens pipiens</name>
    <name type="common">Northern house mosquito</name>
    <dbReference type="NCBI Taxonomy" id="38569"/>
    <lineage>
        <taxon>Eukaryota</taxon>
        <taxon>Metazoa</taxon>
        <taxon>Ecdysozoa</taxon>
        <taxon>Arthropoda</taxon>
        <taxon>Hexapoda</taxon>
        <taxon>Insecta</taxon>
        <taxon>Pterygota</taxon>
        <taxon>Neoptera</taxon>
        <taxon>Endopterygota</taxon>
        <taxon>Diptera</taxon>
        <taxon>Nematocera</taxon>
        <taxon>Culicoidea</taxon>
        <taxon>Culicidae</taxon>
        <taxon>Culicinae</taxon>
        <taxon>Culicini</taxon>
        <taxon>Culex</taxon>
        <taxon>Culex</taxon>
    </lineage>
</organism>
<feature type="signal peptide" evidence="7">
    <location>
        <begin position="1"/>
        <end position="17"/>
    </location>
</feature>
<dbReference type="InterPro" id="IPR043504">
    <property type="entry name" value="Peptidase_S1_PA_chymotrypsin"/>
</dbReference>
<keyword evidence="5" id="KW-1015">Disulfide bond</keyword>
<comment type="caution">
    <text evidence="9">The sequence shown here is derived from an EMBL/GenBank/DDBJ whole genome shotgun (WGS) entry which is preliminary data.</text>
</comment>
<proteinExistence type="inferred from homology"/>
<keyword evidence="10" id="KW-1185">Reference proteome</keyword>